<keyword evidence="2" id="KW-0547">Nucleotide-binding</keyword>
<dbReference type="GO" id="GO:0016887">
    <property type="term" value="F:ATP hydrolysis activity"/>
    <property type="evidence" value="ECO:0007669"/>
    <property type="project" value="TreeGrafter"/>
</dbReference>
<dbReference type="EMBL" id="MFGA01000023">
    <property type="protein sequence ID" value="OGF20530.1"/>
    <property type="molecule type" value="Genomic_DNA"/>
</dbReference>
<dbReference type="CDD" id="cd01129">
    <property type="entry name" value="PulE-GspE-like"/>
    <property type="match status" value="1"/>
</dbReference>
<dbReference type="Gene3D" id="3.40.50.300">
    <property type="entry name" value="P-loop containing nucleotide triphosphate hydrolases"/>
    <property type="match status" value="1"/>
</dbReference>
<dbReference type="Pfam" id="PF00437">
    <property type="entry name" value="T2SSE"/>
    <property type="match status" value="1"/>
</dbReference>
<gene>
    <name evidence="5" type="ORF">A2257_04185</name>
</gene>
<name>A0A1F5S1G2_9BACT</name>
<reference evidence="5 6" key="1">
    <citation type="journal article" date="2016" name="Nat. Commun.">
        <title>Thousands of microbial genomes shed light on interconnected biogeochemical processes in an aquifer system.</title>
        <authorList>
            <person name="Anantharaman K."/>
            <person name="Brown C.T."/>
            <person name="Hug L.A."/>
            <person name="Sharon I."/>
            <person name="Castelle C.J."/>
            <person name="Probst A.J."/>
            <person name="Thomas B.C."/>
            <person name="Singh A."/>
            <person name="Wilkins M.J."/>
            <person name="Karaoz U."/>
            <person name="Brodie E.L."/>
            <person name="Williams K.H."/>
            <person name="Hubbard S.S."/>
            <person name="Banfield J.F."/>
        </authorList>
    </citation>
    <scope>NUCLEOTIDE SEQUENCE [LARGE SCALE GENOMIC DNA]</scope>
</reference>
<dbReference type="InterPro" id="IPR001482">
    <property type="entry name" value="T2SS/T4SS_dom"/>
</dbReference>
<evidence type="ECO:0000313" key="6">
    <source>
        <dbReference type="Proteomes" id="UP000177407"/>
    </source>
</evidence>
<dbReference type="Gene3D" id="3.30.450.90">
    <property type="match status" value="1"/>
</dbReference>
<evidence type="ECO:0000256" key="3">
    <source>
        <dbReference type="ARBA" id="ARBA00022840"/>
    </source>
</evidence>
<evidence type="ECO:0000259" key="4">
    <source>
        <dbReference type="Pfam" id="PF00437"/>
    </source>
</evidence>
<proteinExistence type="inferred from homology"/>
<organism evidence="5 6">
    <name type="scientific">Candidatus Falkowbacteria bacterium RIFOXYA2_FULL_38_12</name>
    <dbReference type="NCBI Taxonomy" id="1797993"/>
    <lineage>
        <taxon>Bacteria</taxon>
        <taxon>Candidatus Falkowiibacteriota</taxon>
    </lineage>
</organism>
<dbReference type="GO" id="GO:0005886">
    <property type="term" value="C:plasma membrane"/>
    <property type="evidence" value="ECO:0007669"/>
    <property type="project" value="TreeGrafter"/>
</dbReference>
<comment type="similarity">
    <text evidence="1">Belongs to the GSP E family.</text>
</comment>
<dbReference type="Proteomes" id="UP000177407">
    <property type="component" value="Unassembled WGS sequence"/>
</dbReference>
<accession>A0A1F5S1G2</accession>
<dbReference type="GO" id="GO:0005524">
    <property type="term" value="F:ATP binding"/>
    <property type="evidence" value="ECO:0007669"/>
    <property type="project" value="UniProtKB-KW"/>
</dbReference>
<dbReference type="InterPro" id="IPR027417">
    <property type="entry name" value="P-loop_NTPase"/>
</dbReference>
<dbReference type="AlphaFoldDB" id="A0A1F5S1G2"/>
<evidence type="ECO:0000256" key="2">
    <source>
        <dbReference type="ARBA" id="ARBA00022741"/>
    </source>
</evidence>
<protein>
    <recommendedName>
        <fullName evidence="4">Bacterial type II secretion system protein E domain-containing protein</fullName>
    </recommendedName>
</protein>
<keyword evidence="3" id="KW-0067">ATP-binding</keyword>
<dbReference type="FunFam" id="3.40.50.300:FF:000398">
    <property type="entry name" value="Type IV pilus assembly ATPase PilB"/>
    <property type="match status" value="1"/>
</dbReference>
<comment type="caution">
    <text evidence="5">The sequence shown here is derived from an EMBL/GenBank/DDBJ whole genome shotgun (WGS) entry which is preliminary data.</text>
</comment>
<dbReference type="PANTHER" id="PTHR30258:SF2">
    <property type="entry name" value="COMG OPERON PROTEIN 1"/>
    <property type="match status" value="1"/>
</dbReference>
<evidence type="ECO:0000313" key="5">
    <source>
        <dbReference type="EMBL" id="OGF20530.1"/>
    </source>
</evidence>
<feature type="domain" description="Bacterial type II secretion system protein E" evidence="4">
    <location>
        <begin position="44"/>
        <end position="430"/>
    </location>
</feature>
<dbReference type="PANTHER" id="PTHR30258">
    <property type="entry name" value="TYPE II SECRETION SYSTEM PROTEIN GSPE-RELATED"/>
    <property type="match status" value="1"/>
</dbReference>
<evidence type="ECO:0000256" key="1">
    <source>
        <dbReference type="ARBA" id="ARBA00006611"/>
    </source>
</evidence>
<dbReference type="SUPFAM" id="SSF52540">
    <property type="entry name" value="P-loop containing nucleoside triphosphate hydrolases"/>
    <property type="match status" value="1"/>
</dbReference>
<sequence length="434" mass="48292">MGEKKNTKEILVKKEDKKSFDELIEASIEQTKKTQLVRDLKELEGPHSITDLVALIVKKAWESSASDIHIDPQPSSVLIRYRIDGVLHDVLSLKKELHPLIISRIKVLAGLRTDEHFMAQDGRFKVIEGTNEIDLRVSIIPTYHEENVVMRLLVGEARALDLIELGFSARDLDILQRYIKKPYGMILATGPTGSGKTSTLYSILKILNSRNVSIVTIEDPIEYSVAGVTQIQVNTQTNLTFAAGLRSIVRQDPNIIMVGEIRDEETSGIAINAAMTGHLLLSTIHTNDAATTLPRLLDMGAEPFLIASTVNIAIGQRLVRRLCEKCRSQYTLTREETASLSAVIPNELLKKYKSFWKENGCSACNNTGYTKRSGIFEVLEVTEPIRRLIMRRANADEIRVAAKQGGMTTMLEDGFNKAVAGVTSIAEILRVIRD</sequence>